<sequence>MKLIWNGILADNDMAQQINDFLSSVIPCPAYPRDSKVQNMDIDVDSEENNHYDSN</sequence>
<accession>A0A899G1F5</accession>
<dbReference type="Proteomes" id="UP000663699">
    <property type="component" value="Chromosome 11"/>
</dbReference>
<protein>
    <submittedName>
        <fullName evidence="1">Uncharacterized protein</fullName>
    </submittedName>
</protein>
<proteinExistence type="predicted"/>
<keyword evidence="2" id="KW-1185">Reference proteome</keyword>
<gene>
    <name evidence="1" type="ORF">MERGE_000763</name>
</gene>
<organism evidence="1 2">
    <name type="scientific">Pneumocystis wakefieldiae</name>
    <dbReference type="NCBI Taxonomy" id="38082"/>
    <lineage>
        <taxon>Eukaryota</taxon>
        <taxon>Fungi</taxon>
        <taxon>Dikarya</taxon>
        <taxon>Ascomycota</taxon>
        <taxon>Taphrinomycotina</taxon>
        <taxon>Pneumocystomycetes</taxon>
        <taxon>Pneumocystaceae</taxon>
        <taxon>Pneumocystis</taxon>
    </lineage>
</organism>
<reference evidence="1" key="1">
    <citation type="submission" date="2020-06" db="EMBL/GenBank/DDBJ databases">
        <title>Genomes of multiple members of Pneumocystis genus reveal paths to human pathogen Pneumocystis jirovecii.</title>
        <authorList>
            <person name="Cisse O.H."/>
            <person name="Ma L."/>
            <person name="Dekker J."/>
            <person name="Khil P."/>
            <person name="Jo J."/>
            <person name="Brenchley J."/>
            <person name="Blair R."/>
            <person name="Pahar B."/>
            <person name="Chabe M."/>
            <person name="Van Rompay K.A."/>
            <person name="Keesler R."/>
            <person name="Sukura A."/>
            <person name="Hirsch V."/>
            <person name="Kutty G."/>
            <person name="Liu Y."/>
            <person name="Peng L."/>
            <person name="Chen J."/>
            <person name="Song J."/>
            <person name="Weissenbacher-Lang C."/>
            <person name="Xu J."/>
            <person name="Upham N.S."/>
            <person name="Stajich J.E."/>
            <person name="Cuomo C.A."/>
            <person name="Cushion M.T."/>
            <person name="Kovacs J.A."/>
        </authorList>
    </citation>
    <scope>NUCLEOTIDE SEQUENCE</scope>
    <source>
        <strain evidence="1">2A</strain>
    </source>
</reference>
<dbReference type="EMBL" id="CP054542">
    <property type="protein sequence ID" value="QSL66384.1"/>
    <property type="molecule type" value="Genomic_DNA"/>
</dbReference>
<dbReference type="AlphaFoldDB" id="A0A899G1F5"/>
<evidence type="ECO:0000313" key="2">
    <source>
        <dbReference type="Proteomes" id="UP000663699"/>
    </source>
</evidence>
<name>A0A899G1F5_9ASCO</name>
<evidence type="ECO:0000313" key="1">
    <source>
        <dbReference type="EMBL" id="QSL66384.1"/>
    </source>
</evidence>